<proteinExistence type="predicted"/>
<feature type="region of interest" description="Disordered" evidence="1">
    <location>
        <begin position="142"/>
        <end position="164"/>
    </location>
</feature>
<protein>
    <submittedName>
        <fullName evidence="2">Uncharacterized protein</fullName>
    </submittedName>
</protein>
<dbReference type="eggNOG" id="ENOG502SCZX">
    <property type="taxonomic scope" value="Eukaryota"/>
</dbReference>
<evidence type="ECO:0000256" key="1">
    <source>
        <dbReference type="SAM" id="MobiDB-lite"/>
    </source>
</evidence>
<feature type="region of interest" description="Disordered" evidence="1">
    <location>
        <begin position="391"/>
        <end position="434"/>
    </location>
</feature>
<feature type="region of interest" description="Disordered" evidence="1">
    <location>
        <begin position="225"/>
        <end position="255"/>
    </location>
</feature>
<feature type="region of interest" description="Disordered" evidence="1">
    <location>
        <begin position="74"/>
        <end position="97"/>
    </location>
</feature>
<feature type="compositionally biased region" description="Polar residues" evidence="1">
    <location>
        <begin position="142"/>
        <end position="160"/>
    </location>
</feature>
<feature type="compositionally biased region" description="Pro residues" evidence="1">
    <location>
        <begin position="476"/>
        <end position="494"/>
    </location>
</feature>
<gene>
    <name evidence="2" type="ORF">CPSG_06959</name>
</gene>
<dbReference type="VEuPathDB" id="FungiDB:CPSG_06959"/>
<evidence type="ECO:0000313" key="2">
    <source>
        <dbReference type="EMBL" id="EFW16443.1"/>
    </source>
</evidence>
<reference evidence="3" key="1">
    <citation type="journal article" date="2010" name="Genome Res.">
        <title>Population genomic sequencing of Coccidioides fungi reveals recent hybridization and transposon control.</title>
        <authorList>
            <person name="Neafsey D.E."/>
            <person name="Barker B.M."/>
            <person name="Sharpton T.J."/>
            <person name="Stajich J.E."/>
            <person name="Park D.J."/>
            <person name="Whiston E."/>
            <person name="Hung C.-Y."/>
            <person name="McMahan C."/>
            <person name="White J."/>
            <person name="Sykes S."/>
            <person name="Heiman D."/>
            <person name="Young S."/>
            <person name="Zeng Q."/>
            <person name="Abouelleil A."/>
            <person name="Aftuck L."/>
            <person name="Bessette D."/>
            <person name="Brown A."/>
            <person name="FitzGerald M."/>
            <person name="Lui A."/>
            <person name="Macdonald J.P."/>
            <person name="Priest M."/>
            <person name="Orbach M.J."/>
            <person name="Galgiani J.N."/>
            <person name="Kirkland T.N."/>
            <person name="Cole G.T."/>
            <person name="Birren B.W."/>
            <person name="Henn M.R."/>
            <person name="Taylor J.W."/>
            <person name="Rounsley S.D."/>
        </authorList>
    </citation>
    <scope>NUCLEOTIDE SEQUENCE [LARGE SCALE GENOMIC DNA]</scope>
    <source>
        <strain evidence="3">RMSCC 757 / Silveira</strain>
    </source>
</reference>
<keyword evidence="3" id="KW-1185">Reference proteome</keyword>
<dbReference type="VEuPathDB" id="FungiDB:D8B26_005771"/>
<feature type="region of interest" description="Disordered" evidence="1">
    <location>
        <begin position="454"/>
        <end position="497"/>
    </location>
</feature>
<feature type="compositionally biased region" description="Basic and acidic residues" evidence="1">
    <location>
        <begin position="391"/>
        <end position="401"/>
    </location>
</feature>
<evidence type="ECO:0000313" key="3">
    <source>
        <dbReference type="Proteomes" id="UP000002497"/>
    </source>
</evidence>
<dbReference type="OMA" id="SDWFQGK"/>
<reference evidence="3" key="2">
    <citation type="submission" date="2010-03" db="EMBL/GenBank/DDBJ databases">
        <title>The genome sequence of Coccidioides posadasii strain Silveira.</title>
        <authorList>
            <consortium name="The Broad Institute Genome Sequencing Center for Infectious Disease"/>
            <person name="Neafsey D."/>
            <person name="Orbach M."/>
            <person name="Henn M.R."/>
            <person name="Cole G.T."/>
            <person name="Galgiani J."/>
            <person name="Gardner M.J."/>
            <person name="Kirkland T.N."/>
            <person name="Taylor J.W."/>
            <person name="Young S.K."/>
            <person name="Zeng Q."/>
            <person name="Koehrsen M."/>
            <person name="Alvarado L."/>
            <person name="Berlin A."/>
            <person name="Borenstein D."/>
            <person name="Chapman S.B."/>
            <person name="Chen Z."/>
            <person name="Engels R."/>
            <person name="Freedman E."/>
            <person name="Gellesch M."/>
            <person name="Goldberg J."/>
            <person name="Griggs A."/>
            <person name="Gujja S."/>
            <person name="Heilman E."/>
            <person name="Heiman D."/>
            <person name="Howarth C."/>
            <person name="Jen D."/>
            <person name="Larson L."/>
            <person name="Mehta T."/>
            <person name="Neiman D."/>
            <person name="Park D."/>
            <person name="Pearson M."/>
            <person name="Richards J."/>
            <person name="Roberts A."/>
            <person name="Saif S."/>
            <person name="Shea T."/>
            <person name="Shenoy N."/>
            <person name="Sisk P."/>
            <person name="Stolte C."/>
            <person name="Sykes S."/>
            <person name="Walk T."/>
            <person name="White J."/>
            <person name="Yandava C."/>
            <person name="Haas B."/>
            <person name="Nusbaum C."/>
            <person name="Birren B."/>
        </authorList>
    </citation>
    <scope>NUCLEOTIDE SEQUENCE [LARGE SCALE GENOMIC DNA]</scope>
    <source>
        <strain evidence="3">RMSCC 757 / Silveira</strain>
    </source>
</reference>
<dbReference type="Proteomes" id="UP000002497">
    <property type="component" value="Unassembled WGS sequence"/>
</dbReference>
<organism evidence="3">
    <name type="scientific">Coccidioides posadasii (strain RMSCC 757 / Silveira)</name>
    <name type="common">Valley fever fungus</name>
    <dbReference type="NCBI Taxonomy" id="443226"/>
    <lineage>
        <taxon>Eukaryota</taxon>
        <taxon>Fungi</taxon>
        <taxon>Dikarya</taxon>
        <taxon>Ascomycota</taxon>
        <taxon>Pezizomycotina</taxon>
        <taxon>Eurotiomycetes</taxon>
        <taxon>Eurotiomycetidae</taxon>
        <taxon>Onygenales</taxon>
        <taxon>Onygenaceae</taxon>
        <taxon>Coccidioides</taxon>
    </lineage>
</organism>
<accession>E9DAV7</accession>
<dbReference type="AlphaFoldDB" id="E9DAV7"/>
<feature type="compositionally biased region" description="Low complexity" evidence="1">
    <location>
        <begin position="233"/>
        <end position="247"/>
    </location>
</feature>
<dbReference type="STRING" id="443226.E9DAV7"/>
<dbReference type="HOGENOM" id="CLU_030582_1_0_1"/>
<name>E9DAV7_COCPS</name>
<dbReference type="EMBL" id="GL636497">
    <property type="protein sequence ID" value="EFW16443.1"/>
    <property type="molecule type" value="Genomic_DNA"/>
</dbReference>
<sequence length="567" mass="62694">MDMGAPATNLHARNPVSTTNPIPRPGWLSHFSPIESQLAHGQLLGRHCHLVKWWFPIDPVHQMATWSENVGDLAAKSSTRPTPTEPPRALLSGPTTEPTIMPIDPSDDLSCLRPSLETKHPFKENSIGEPELSRLALVTRQSPRQLQYPRSEQRTSSLQPTHRRARTDLFLPNRHSIASTYALEDVVLSTDQETPKLKSGNGNGLFGGLFQGESTPIRLGIVPSPTAEQAQRSRGSSPTLHSHSSSPNKKMNVPSPLKNITYSSPFSFFGAKQQKEQLPKMPEPADDEYLNLDIDAILFRTDMPNLPPEEALVNFQRNAENLVRQLQKAYKQRTFALHQALAEKIEQKEELEETQSRFQNMKSQLDGMAAKVFEQENEMKALVEELNIERQKRKQEDEARRRSIVPVRKLDEVPDPAGIQISPTKKHSKSSSGASIMIDSGFESADESISESIFSKGTDDTAPTRPASIISTTLDVPPPSTYQPSPLKPRPLSPSRPSTYDRVLKGISAAGSSLSTLTSSRCPNCQGGRSSDPGYVATILQEENRVLKSRITELETAIEECITLVGG</sequence>
<dbReference type="OrthoDB" id="5377009at2759"/>
<feature type="region of interest" description="Disordered" evidence="1">
    <location>
        <begin position="1"/>
        <end position="22"/>
    </location>
</feature>